<dbReference type="PANTHER" id="PTHR43047">
    <property type="entry name" value="TWO-COMPONENT HISTIDINE PROTEIN KINASE"/>
    <property type="match status" value="1"/>
</dbReference>
<protein>
    <recommendedName>
        <fullName evidence="3">histidine kinase</fullName>
        <ecNumber evidence="3">2.7.13.3</ecNumber>
    </recommendedName>
</protein>
<keyword evidence="6" id="KW-0808">Transferase</keyword>
<dbReference type="PROSITE" id="PS50110">
    <property type="entry name" value="RESPONSE_REGULATORY"/>
    <property type="match status" value="1"/>
</dbReference>
<keyword evidence="11 14" id="KW-0472">Membrane</keyword>
<evidence type="ECO:0000256" key="7">
    <source>
        <dbReference type="ARBA" id="ARBA00022741"/>
    </source>
</evidence>
<dbReference type="InterPro" id="IPR011006">
    <property type="entry name" value="CheY-like_superfamily"/>
</dbReference>
<evidence type="ECO:0000256" key="9">
    <source>
        <dbReference type="ARBA" id="ARBA00022840"/>
    </source>
</evidence>
<evidence type="ECO:0000256" key="2">
    <source>
        <dbReference type="ARBA" id="ARBA00004236"/>
    </source>
</evidence>
<dbReference type="SUPFAM" id="SSF55785">
    <property type="entry name" value="PYP-like sensor domain (PAS domain)"/>
    <property type="match status" value="3"/>
</dbReference>
<feature type="transmembrane region" description="Helical" evidence="14">
    <location>
        <begin position="6"/>
        <end position="27"/>
    </location>
</feature>
<evidence type="ECO:0000256" key="6">
    <source>
        <dbReference type="ARBA" id="ARBA00022679"/>
    </source>
</evidence>
<feature type="domain" description="PAC" evidence="18">
    <location>
        <begin position="650"/>
        <end position="704"/>
    </location>
</feature>
<dbReference type="SUPFAM" id="SSF55874">
    <property type="entry name" value="ATPase domain of HSP90 chaperone/DNA topoisomerase II/histidine kinase"/>
    <property type="match status" value="1"/>
</dbReference>
<dbReference type="Pfam" id="PF00072">
    <property type="entry name" value="Response_reg"/>
    <property type="match status" value="1"/>
</dbReference>
<dbReference type="NCBIfam" id="TIGR00229">
    <property type="entry name" value="sensory_box"/>
    <property type="match status" value="2"/>
</dbReference>
<keyword evidence="14" id="KW-1133">Transmembrane helix</keyword>
<feature type="domain" description="PAS" evidence="17">
    <location>
        <begin position="459"/>
        <end position="518"/>
    </location>
</feature>
<evidence type="ECO:0000256" key="14">
    <source>
        <dbReference type="SAM" id="Phobius"/>
    </source>
</evidence>
<dbReference type="AlphaFoldDB" id="A0A1M6DID8"/>
<keyword evidence="14" id="KW-0812">Transmembrane</keyword>
<feature type="domain" description="PAS" evidence="17">
    <location>
        <begin position="579"/>
        <end position="625"/>
    </location>
</feature>
<dbReference type="Gene3D" id="3.30.450.20">
    <property type="entry name" value="PAS domain"/>
    <property type="match status" value="3"/>
</dbReference>
<feature type="domain" description="PAC" evidence="18">
    <location>
        <begin position="374"/>
        <end position="426"/>
    </location>
</feature>
<dbReference type="CDD" id="cd16922">
    <property type="entry name" value="HATPase_EvgS-ArcB-TorS-like"/>
    <property type="match status" value="1"/>
</dbReference>
<dbReference type="InterPro" id="IPR013656">
    <property type="entry name" value="PAS_4"/>
</dbReference>
<dbReference type="InterPro" id="IPR004358">
    <property type="entry name" value="Sig_transdc_His_kin-like_C"/>
</dbReference>
<keyword evidence="7" id="KW-0547">Nucleotide-binding</keyword>
<dbReference type="EC" id="2.7.13.3" evidence="3"/>
<keyword evidence="4" id="KW-1003">Cell membrane</keyword>
<dbReference type="Gene3D" id="1.10.287.130">
    <property type="match status" value="1"/>
</dbReference>
<dbReference type="InterPro" id="IPR013767">
    <property type="entry name" value="PAS_fold"/>
</dbReference>
<evidence type="ECO:0000256" key="4">
    <source>
        <dbReference type="ARBA" id="ARBA00022475"/>
    </source>
</evidence>
<dbReference type="Pfam" id="PF02518">
    <property type="entry name" value="HATPase_c"/>
    <property type="match status" value="1"/>
</dbReference>
<dbReference type="SUPFAM" id="SSF47384">
    <property type="entry name" value="Homodimeric domain of signal transducing histidine kinase"/>
    <property type="match status" value="1"/>
</dbReference>
<organism evidence="19 20">
    <name type="scientific">Malonomonas rubra DSM 5091</name>
    <dbReference type="NCBI Taxonomy" id="1122189"/>
    <lineage>
        <taxon>Bacteria</taxon>
        <taxon>Pseudomonadati</taxon>
        <taxon>Thermodesulfobacteriota</taxon>
        <taxon>Desulfuromonadia</taxon>
        <taxon>Desulfuromonadales</taxon>
        <taxon>Geopsychrobacteraceae</taxon>
        <taxon>Malonomonas</taxon>
    </lineage>
</organism>
<dbReference type="CDD" id="cd00082">
    <property type="entry name" value="HisKA"/>
    <property type="match status" value="1"/>
</dbReference>
<dbReference type="InterPro" id="IPR000700">
    <property type="entry name" value="PAS-assoc_C"/>
</dbReference>
<keyword evidence="8" id="KW-0418">Kinase</keyword>
<evidence type="ECO:0000259" key="18">
    <source>
        <dbReference type="PROSITE" id="PS50113"/>
    </source>
</evidence>
<dbReference type="InterPro" id="IPR036097">
    <property type="entry name" value="HisK_dim/P_sf"/>
</dbReference>
<keyword evidence="20" id="KW-1185">Reference proteome</keyword>
<dbReference type="Proteomes" id="UP000184171">
    <property type="component" value="Unassembled WGS sequence"/>
</dbReference>
<dbReference type="GO" id="GO:0005886">
    <property type="term" value="C:plasma membrane"/>
    <property type="evidence" value="ECO:0007669"/>
    <property type="project" value="UniProtKB-SubCell"/>
</dbReference>
<dbReference type="InterPro" id="IPR001789">
    <property type="entry name" value="Sig_transdc_resp-reg_receiver"/>
</dbReference>
<dbReference type="Gene3D" id="3.40.50.2300">
    <property type="match status" value="1"/>
</dbReference>
<dbReference type="RefSeq" id="WP_072905609.1">
    <property type="nucleotide sequence ID" value="NZ_FQZT01000002.1"/>
</dbReference>
<sequence>MLRNLQKHIVAQIVLLLIFVFVVFFGLRTSNYLLQKRSHYLSSLVANEQTKLEISHLLQKKLLQLNIKLHDMSNANSGSELNRIVDSFQQLRIQIDHILKVLEAGGIWEEIYPVNFGDEELISRKLNYINYQQQKIDLQIIEMRAKLVELDTIVTNFQGLVETKIAAFSNSNALSFSAVISKVGHYYKGVEPFFVRILENSNRLHFESKQEMERIHQIHTNFTSNYRKIEISTRVAATLMLLLMGWLVVRSSRSILRERDHFQNLLLETNENLEQLVHDRTQKLEKEVEDRKLAEIQLTEQAEFLLSTIESLAHPFYVIDVASFEVVMANSATGLAHDTAGITCHALTHDSSTPCDSKEHPCPLQLVKKTEKPVVVEHTHVNLQGEKRIVEVHGYPIFDTNGQLVQMIEYSLDITDKKEAQQALQEVNEQLEDKVRERTAELEEEARQRRDAQLKLAQSELHFRRLIENVSDLIAIVDAAGTVTYISPSVETLLGYKQQQVISRNVRELVHREDLKNIAIEQLHKDYGVTSPMTHRILASNGGYRVMETSIRKFDQIDGNDEYILTSRDITARKEAEEENLKLQMVVEQSPSSVVMTDIEGNIEYVNPAFEKITGYRFQEVAGKNPNLLKSGRTDPVKFTELWQTIKAGNIWQGEFINRKKNDELYEESVQVIPILDSWGEIKHFVAVKENISDLKRAQQQAESSNRAKSKFLSQMSHELRTPLNAINGFSRLMLTSKKNPLNDKQRDMTEQINSAGKHLLQLINEVLDLAKIEAGEFSLNIEPLDPGPAIEESLSLIKPLADEQNIRIEADDPNHLPLVRADMIRLKQILLNLLSNAVKYNKQNGTVTIRLNEEVPGLLCFEVTDNGIGIAEEKKRDIFTPFARVVDNQEAIEGSGIGMTITKQLVEAMGGTIDFESTLGKGSSFWFTLPLAATESVQLKPQEIKQEAPQSLPVSTKKEQNVLYIEDTPVHTDLMRVYFSKLAGFKLQVAETGEDGMEQALADPPDLILLDLYLPGIDGFQVYRKLKGHSSTEFIPVIAVTTIIGEEGEPLRSKIEKLGFNGLLPKPFDFDKLIKVLQKNLEIEI</sequence>
<keyword evidence="5 12" id="KW-0597">Phosphoprotein</keyword>
<dbReference type="InterPro" id="IPR005467">
    <property type="entry name" value="His_kinase_dom"/>
</dbReference>
<evidence type="ECO:0000313" key="19">
    <source>
        <dbReference type="EMBL" id="SHI72952.1"/>
    </source>
</evidence>
<evidence type="ECO:0000256" key="10">
    <source>
        <dbReference type="ARBA" id="ARBA00023012"/>
    </source>
</evidence>
<dbReference type="SMART" id="SM00086">
    <property type="entry name" value="PAC"/>
    <property type="match status" value="3"/>
</dbReference>
<dbReference type="InterPro" id="IPR035965">
    <property type="entry name" value="PAS-like_dom_sf"/>
</dbReference>
<evidence type="ECO:0000259" key="17">
    <source>
        <dbReference type="PROSITE" id="PS50112"/>
    </source>
</evidence>
<dbReference type="PANTHER" id="PTHR43047:SF72">
    <property type="entry name" value="OSMOSENSING HISTIDINE PROTEIN KINASE SLN1"/>
    <property type="match status" value="1"/>
</dbReference>
<dbReference type="SMART" id="SM00448">
    <property type="entry name" value="REC"/>
    <property type="match status" value="1"/>
</dbReference>
<evidence type="ECO:0000259" key="16">
    <source>
        <dbReference type="PROSITE" id="PS50110"/>
    </source>
</evidence>
<evidence type="ECO:0000256" key="1">
    <source>
        <dbReference type="ARBA" id="ARBA00000085"/>
    </source>
</evidence>
<dbReference type="SUPFAM" id="SSF52172">
    <property type="entry name" value="CheY-like"/>
    <property type="match status" value="1"/>
</dbReference>
<keyword evidence="9" id="KW-0067">ATP-binding</keyword>
<feature type="domain" description="Histidine kinase" evidence="15">
    <location>
        <begin position="715"/>
        <end position="934"/>
    </location>
</feature>
<evidence type="ECO:0000256" key="8">
    <source>
        <dbReference type="ARBA" id="ARBA00022777"/>
    </source>
</evidence>
<reference evidence="19 20" key="1">
    <citation type="submission" date="2016-11" db="EMBL/GenBank/DDBJ databases">
        <authorList>
            <person name="Jaros S."/>
            <person name="Januszkiewicz K."/>
            <person name="Wedrychowicz H."/>
        </authorList>
    </citation>
    <scope>NUCLEOTIDE SEQUENCE [LARGE SCALE GENOMIC DNA]</scope>
    <source>
        <strain evidence="19 20">DSM 5091</strain>
    </source>
</reference>
<dbReference type="PROSITE" id="PS50109">
    <property type="entry name" value="HIS_KIN"/>
    <property type="match status" value="1"/>
</dbReference>
<dbReference type="FunFam" id="3.30.565.10:FF:000023">
    <property type="entry name" value="PAS domain-containing sensor histidine kinase"/>
    <property type="match status" value="1"/>
</dbReference>
<dbReference type="CDD" id="cd00130">
    <property type="entry name" value="PAS"/>
    <property type="match status" value="2"/>
</dbReference>
<gene>
    <name evidence="19" type="ORF">SAMN02745165_00692</name>
</gene>
<evidence type="ECO:0000259" key="15">
    <source>
        <dbReference type="PROSITE" id="PS50109"/>
    </source>
</evidence>
<feature type="coiled-coil region" evidence="13">
    <location>
        <begin position="414"/>
        <end position="462"/>
    </location>
</feature>
<dbReference type="EMBL" id="FQZT01000002">
    <property type="protein sequence ID" value="SHI72952.1"/>
    <property type="molecule type" value="Genomic_DNA"/>
</dbReference>
<dbReference type="InterPro" id="IPR003594">
    <property type="entry name" value="HATPase_dom"/>
</dbReference>
<dbReference type="InterPro" id="IPR000014">
    <property type="entry name" value="PAS"/>
</dbReference>
<keyword evidence="13" id="KW-0175">Coiled coil</keyword>
<dbReference type="GO" id="GO:0009927">
    <property type="term" value="F:histidine phosphotransfer kinase activity"/>
    <property type="evidence" value="ECO:0007669"/>
    <property type="project" value="TreeGrafter"/>
</dbReference>
<dbReference type="STRING" id="1122189.SAMN02745165_00692"/>
<evidence type="ECO:0000256" key="13">
    <source>
        <dbReference type="SAM" id="Coils"/>
    </source>
</evidence>
<dbReference type="Pfam" id="PF13426">
    <property type="entry name" value="PAS_9"/>
    <property type="match status" value="1"/>
</dbReference>
<dbReference type="Pfam" id="PF00512">
    <property type="entry name" value="HisKA"/>
    <property type="match status" value="1"/>
</dbReference>
<dbReference type="InterPro" id="IPR036890">
    <property type="entry name" value="HATPase_C_sf"/>
</dbReference>
<name>A0A1M6DID8_MALRU</name>
<evidence type="ECO:0000256" key="11">
    <source>
        <dbReference type="ARBA" id="ARBA00023136"/>
    </source>
</evidence>
<dbReference type="SMART" id="SM00091">
    <property type="entry name" value="PAS"/>
    <property type="match status" value="2"/>
</dbReference>
<dbReference type="Pfam" id="PF00989">
    <property type="entry name" value="PAS"/>
    <property type="match status" value="1"/>
</dbReference>
<feature type="modified residue" description="4-aspartylphosphate" evidence="12">
    <location>
        <position position="1012"/>
    </location>
</feature>
<evidence type="ECO:0000256" key="3">
    <source>
        <dbReference type="ARBA" id="ARBA00012438"/>
    </source>
</evidence>
<dbReference type="Pfam" id="PF08448">
    <property type="entry name" value="PAS_4"/>
    <property type="match status" value="1"/>
</dbReference>
<dbReference type="OrthoDB" id="5378360at2"/>
<dbReference type="PROSITE" id="PS50112">
    <property type="entry name" value="PAS"/>
    <property type="match status" value="2"/>
</dbReference>
<evidence type="ECO:0000256" key="12">
    <source>
        <dbReference type="PROSITE-ProRule" id="PRU00169"/>
    </source>
</evidence>
<dbReference type="InterPro" id="IPR003661">
    <property type="entry name" value="HisK_dim/P_dom"/>
</dbReference>
<proteinExistence type="predicted"/>
<dbReference type="PROSITE" id="PS50113">
    <property type="entry name" value="PAC"/>
    <property type="match status" value="2"/>
</dbReference>
<comment type="subcellular location">
    <subcellularLocation>
        <location evidence="2">Cell membrane</location>
    </subcellularLocation>
</comment>
<dbReference type="SMART" id="SM00387">
    <property type="entry name" value="HATPase_c"/>
    <property type="match status" value="1"/>
</dbReference>
<dbReference type="PRINTS" id="PR00344">
    <property type="entry name" value="BCTRLSENSOR"/>
</dbReference>
<evidence type="ECO:0000313" key="20">
    <source>
        <dbReference type="Proteomes" id="UP000184171"/>
    </source>
</evidence>
<comment type="catalytic activity">
    <reaction evidence="1">
        <text>ATP + protein L-histidine = ADP + protein N-phospho-L-histidine.</text>
        <dbReference type="EC" id="2.7.13.3"/>
    </reaction>
</comment>
<dbReference type="Gene3D" id="3.30.565.10">
    <property type="entry name" value="Histidine kinase-like ATPase, C-terminal domain"/>
    <property type="match status" value="1"/>
</dbReference>
<dbReference type="GO" id="GO:0005524">
    <property type="term" value="F:ATP binding"/>
    <property type="evidence" value="ECO:0007669"/>
    <property type="project" value="UniProtKB-KW"/>
</dbReference>
<feature type="domain" description="Response regulatory" evidence="16">
    <location>
        <begin position="962"/>
        <end position="1082"/>
    </location>
</feature>
<dbReference type="GO" id="GO:0006355">
    <property type="term" value="P:regulation of DNA-templated transcription"/>
    <property type="evidence" value="ECO:0007669"/>
    <property type="project" value="InterPro"/>
</dbReference>
<accession>A0A1M6DID8</accession>
<evidence type="ECO:0000256" key="5">
    <source>
        <dbReference type="ARBA" id="ARBA00022553"/>
    </source>
</evidence>
<feature type="transmembrane region" description="Helical" evidence="14">
    <location>
        <begin position="231"/>
        <end position="249"/>
    </location>
</feature>
<dbReference type="InterPro" id="IPR001610">
    <property type="entry name" value="PAC"/>
</dbReference>
<keyword evidence="10" id="KW-0902">Two-component regulatory system</keyword>
<dbReference type="SMART" id="SM00388">
    <property type="entry name" value="HisKA"/>
    <property type="match status" value="1"/>
</dbReference>
<dbReference type="GO" id="GO:0000155">
    <property type="term" value="F:phosphorelay sensor kinase activity"/>
    <property type="evidence" value="ECO:0007669"/>
    <property type="project" value="InterPro"/>
</dbReference>